<protein>
    <submittedName>
        <fullName evidence="1">Uncharacterized protein</fullName>
    </submittedName>
</protein>
<name>A0AAU9RQQ3_THLAR</name>
<dbReference type="AlphaFoldDB" id="A0AAU9RQQ3"/>
<gene>
    <name evidence="1" type="ORF">TAV2_LOCUS5581</name>
</gene>
<evidence type="ECO:0000313" key="2">
    <source>
        <dbReference type="Proteomes" id="UP000836841"/>
    </source>
</evidence>
<dbReference type="EMBL" id="OU466858">
    <property type="protein sequence ID" value="CAH2044990.1"/>
    <property type="molecule type" value="Genomic_DNA"/>
</dbReference>
<keyword evidence="2" id="KW-1185">Reference proteome</keyword>
<proteinExistence type="predicted"/>
<sequence length="60" mass="6606">MSLGDGCINSMSLGDAPNLGERCPRTGYTPPIYCPALVCSYRPSLVQVNLPSRKRKERHV</sequence>
<evidence type="ECO:0000313" key="1">
    <source>
        <dbReference type="EMBL" id="CAH2044990.1"/>
    </source>
</evidence>
<organism evidence="1 2">
    <name type="scientific">Thlaspi arvense</name>
    <name type="common">Field penny-cress</name>
    <dbReference type="NCBI Taxonomy" id="13288"/>
    <lineage>
        <taxon>Eukaryota</taxon>
        <taxon>Viridiplantae</taxon>
        <taxon>Streptophyta</taxon>
        <taxon>Embryophyta</taxon>
        <taxon>Tracheophyta</taxon>
        <taxon>Spermatophyta</taxon>
        <taxon>Magnoliopsida</taxon>
        <taxon>eudicotyledons</taxon>
        <taxon>Gunneridae</taxon>
        <taxon>Pentapetalae</taxon>
        <taxon>rosids</taxon>
        <taxon>malvids</taxon>
        <taxon>Brassicales</taxon>
        <taxon>Brassicaceae</taxon>
        <taxon>Thlaspideae</taxon>
        <taxon>Thlaspi</taxon>
    </lineage>
</organism>
<accession>A0AAU9RQQ3</accession>
<reference evidence="1 2" key="1">
    <citation type="submission" date="2022-03" db="EMBL/GenBank/DDBJ databases">
        <authorList>
            <person name="Nunn A."/>
            <person name="Chopra R."/>
            <person name="Nunn A."/>
            <person name="Contreras Garrido A."/>
        </authorList>
    </citation>
    <scope>NUCLEOTIDE SEQUENCE [LARGE SCALE GENOMIC DNA]</scope>
</reference>
<dbReference type="Proteomes" id="UP000836841">
    <property type="component" value="Chromosome 2"/>
</dbReference>